<comment type="caution">
    <text evidence="2">The sequence shown here is derived from an EMBL/GenBank/DDBJ whole genome shotgun (WGS) entry which is preliminary data.</text>
</comment>
<dbReference type="AlphaFoldDB" id="A0AA88SW15"/>
<feature type="signal peptide" evidence="1">
    <location>
        <begin position="1"/>
        <end position="22"/>
    </location>
</feature>
<evidence type="ECO:0000313" key="3">
    <source>
        <dbReference type="Proteomes" id="UP001187415"/>
    </source>
</evidence>
<sequence length="96" mass="10393">MCCPPPPASFCFLNFRFPHISCWVCCVVASALDTCPTFICTDVGQTLWTGTCFAGSPTHCGPPADQVVRSGGPPRSLGLFRLKRNIETNRKLTETG</sequence>
<name>A0AA88SW15_CHASR</name>
<proteinExistence type="predicted"/>
<evidence type="ECO:0008006" key="4">
    <source>
        <dbReference type="Google" id="ProtNLM"/>
    </source>
</evidence>
<reference evidence="2" key="1">
    <citation type="submission" date="2023-07" db="EMBL/GenBank/DDBJ databases">
        <title>Chromosome-level Genome Assembly of Striped Snakehead (Channa striata).</title>
        <authorList>
            <person name="Liu H."/>
        </authorList>
    </citation>
    <scope>NUCLEOTIDE SEQUENCE</scope>
    <source>
        <strain evidence="2">Gz</strain>
        <tissue evidence="2">Muscle</tissue>
    </source>
</reference>
<accession>A0AA88SW15</accession>
<gene>
    <name evidence="2" type="ORF">Q5P01_011803</name>
</gene>
<evidence type="ECO:0000313" key="2">
    <source>
        <dbReference type="EMBL" id="KAK2845144.1"/>
    </source>
</evidence>
<protein>
    <recommendedName>
        <fullName evidence="4">Secreted protein</fullName>
    </recommendedName>
</protein>
<feature type="chain" id="PRO_5041713264" description="Secreted protein" evidence="1">
    <location>
        <begin position="23"/>
        <end position="96"/>
    </location>
</feature>
<organism evidence="2 3">
    <name type="scientific">Channa striata</name>
    <name type="common">Snakehead murrel</name>
    <name type="synonym">Ophicephalus striatus</name>
    <dbReference type="NCBI Taxonomy" id="64152"/>
    <lineage>
        <taxon>Eukaryota</taxon>
        <taxon>Metazoa</taxon>
        <taxon>Chordata</taxon>
        <taxon>Craniata</taxon>
        <taxon>Vertebrata</taxon>
        <taxon>Euteleostomi</taxon>
        <taxon>Actinopterygii</taxon>
        <taxon>Neopterygii</taxon>
        <taxon>Teleostei</taxon>
        <taxon>Neoteleostei</taxon>
        <taxon>Acanthomorphata</taxon>
        <taxon>Anabantaria</taxon>
        <taxon>Anabantiformes</taxon>
        <taxon>Channoidei</taxon>
        <taxon>Channidae</taxon>
        <taxon>Channa</taxon>
    </lineage>
</organism>
<evidence type="ECO:0000256" key="1">
    <source>
        <dbReference type="SAM" id="SignalP"/>
    </source>
</evidence>
<dbReference type="EMBL" id="JAUPFM010000008">
    <property type="protein sequence ID" value="KAK2845144.1"/>
    <property type="molecule type" value="Genomic_DNA"/>
</dbReference>
<keyword evidence="1" id="KW-0732">Signal</keyword>
<keyword evidence="3" id="KW-1185">Reference proteome</keyword>
<dbReference type="Proteomes" id="UP001187415">
    <property type="component" value="Unassembled WGS sequence"/>
</dbReference>